<accession>A0A1V6CDR0</accession>
<gene>
    <name evidence="1" type="ORF">BWX89_00171</name>
</gene>
<name>A0A1V6CDR0_UNCT6</name>
<dbReference type="Gene3D" id="2.120.10.10">
    <property type="match status" value="1"/>
</dbReference>
<evidence type="ECO:0008006" key="2">
    <source>
        <dbReference type="Google" id="ProtNLM"/>
    </source>
</evidence>
<dbReference type="InterPro" id="IPR036278">
    <property type="entry name" value="Sialidase_sf"/>
</dbReference>
<sequence length="371" mass="42094">MKLINQGYILDVEKLNNQKNVCMCTSIFRHSTKRLFSSFRNGTTKESPDGNGIIAESENGTEWRILFSGFQTVFDGIQGEIKAVELSEKLDGNLFAFLSWFDRTKGSKLYNPSSDTILPARIILVDSYDMGKTWENYRTIDIGDLQGPALTGPVVKVPDGYLVFFEKYGPEQPSGPSLHAACALFSKDGIIFDRIITVARHPENKIFYWDQRNAYDVDSGKIISMFWTYDRENEKDIDIHIAYGNPDTLTWTVPQSTGIQGQIAMPIPLTEGRLLCFYVHRHHPGSMRLVMSYDKGKTWDIANEMVIYENQEIKEKGVSGESSYAEYWEDMGTWSFGHPCGIMLDENLGLLVYYAGRDVKKLSARYAIVSI</sequence>
<organism evidence="1">
    <name type="scientific">candidate division TA06 bacterium ADurb.Bin131</name>
    <dbReference type="NCBI Taxonomy" id="1852827"/>
    <lineage>
        <taxon>Bacteria</taxon>
        <taxon>Bacteria division TA06</taxon>
    </lineage>
</organism>
<dbReference type="Proteomes" id="UP000485562">
    <property type="component" value="Unassembled WGS sequence"/>
</dbReference>
<proteinExistence type="predicted"/>
<dbReference type="CDD" id="cd15482">
    <property type="entry name" value="Sialidase_non-viral"/>
    <property type="match status" value="1"/>
</dbReference>
<protein>
    <recommendedName>
        <fullName evidence="2">BNR/Asp-box repeat protein</fullName>
    </recommendedName>
</protein>
<comment type="caution">
    <text evidence="1">The sequence shown here is derived from an EMBL/GenBank/DDBJ whole genome shotgun (WGS) entry which is preliminary data.</text>
</comment>
<dbReference type="SUPFAM" id="SSF50939">
    <property type="entry name" value="Sialidases"/>
    <property type="match status" value="1"/>
</dbReference>
<evidence type="ECO:0000313" key="1">
    <source>
        <dbReference type="EMBL" id="OQB75048.1"/>
    </source>
</evidence>
<dbReference type="AlphaFoldDB" id="A0A1V6CDR0"/>
<dbReference type="EMBL" id="MWDQ01000024">
    <property type="protein sequence ID" value="OQB75048.1"/>
    <property type="molecule type" value="Genomic_DNA"/>
</dbReference>
<reference evidence="1" key="1">
    <citation type="submission" date="2017-02" db="EMBL/GenBank/DDBJ databases">
        <title>Delving into the versatile metabolic prowess of the omnipresent phylum Bacteroidetes.</title>
        <authorList>
            <person name="Nobu M.K."/>
            <person name="Mei R."/>
            <person name="Narihiro T."/>
            <person name="Kuroda K."/>
            <person name="Liu W.-T."/>
        </authorList>
    </citation>
    <scope>NUCLEOTIDE SEQUENCE</scope>
    <source>
        <strain evidence="1">ADurb.Bin131</strain>
    </source>
</reference>